<evidence type="ECO:0000256" key="5">
    <source>
        <dbReference type="ARBA" id="ARBA00022692"/>
    </source>
</evidence>
<dbReference type="EMBL" id="CP051128">
    <property type="protein sequence ID" value="QIZ07636.1"/>
    <property type="molecule type" value="Genomic_DNA"/>
</dbReference>
<feature type="transmembrane region" description="Helical" evidence="8">
    <location>
        <begin position="21"/>
        <end position="41"/>
    </location>
</feature>
<evidence type="ECO:0000256" key="1">
    <source>
        <dbReference type="ARBA" id="ARBA00004141"/>
    </source>
</evidence>
<evidence type="ECO:0000313" key="10">
    <source>
        <dbReference type="Proteomes" id="UP000501868"/>
    </source>
</evidence>
<evidence type="ECO:0000256" key="4">
    <source>
        <dbReference type="ARBA" id="ARBA00022544"/>
    </source>
</evidence>
<protein>
    <submittedName>
        <fullName evidence="9">GerAB/ArcD/ProY family transporter</fullName>
    </submittedName>
</protein>
<keyword evidence="7 8" id="KW-0472">Membrane</keyword>
<dbReference type="Pfam" id="PF03845">
    <property type="entry name" value="Spore_permease"/>
    <property type="match status" value="1"/>
</dbReference>
<evidence type="ECO:0000256" key="2">
    <source>
        <dbReference type="ARBA" id="ARBA00007998"/>
    </source>
</evidence>
<dbReference type="PANTHER" id="PTHR34975:SF2">
    <property type="entry name" value="SPORE GERMINATION PROTEIN A2"/>
    <property type="match status" value="1"/>
</dbReference>
<dbReference type="AlphaFoldDB" id="A0A6H1P266"/>
<keyword evidence="3" id="KW-0813">Transport</keyword>
<evidence type="ECO:0000256" key="6">
    <source>
        <dbReference type="ARBA" id="ARBA00022989"/>
    </source>
</evidence>
<dbReference type="Proteomes" id="UP000501868">
    <property type="component" value="Chromosome"/>
</dbReference>
<feature type="transmembrane region" description="Helical" evidence="8">
    <location>
        <begin position="174"/>
        <end position="196"/>
    </location>
</feature>
<sequence>MHLSALIIRNLGDFMKVTLMPRTPITVLHVMSLFIICYAVIKGVETIARATQLLLPLVMTFLFIFFVALYEWNWDRFQGMFRMNVWTRMKETRSLLAFPYMDSVVFMMLFPYVRSKIKVSFILGVVVATLLLSLIVFFTIGVLGVTRASHETYSLFLIVSEIHIGTFFENLESTIALILLVAIFIKLSVAYYGAVLGLCQLFRVNDRSWLAISLILLISGLALGFDDVLENMEFSNKYYFEYMLLYAIIFPSLLIFLTWMKQSKGNKRQVLQCDMVHSFHCCSFGGQYRHDGSKAKKREGNWVIYNYRFSWFCRLDKHFLRAKI</sequence>
<evidence type="ECO:0000313" key="9">
    <source>
        <dbReference type="EMBL" id="QIZ07636.1"/>
    </source>
</evidence>
<comment type="similarity">
    <text evidence="2">Belongs to the amino acid-polyamine-organocation (APC) superfamily. Spore germination protein (SGP) (TC 2.A.3.9) family.</text>
</comment>
<dbReference type="GO" id="GO:0009847">
    <property type="term" value="P:spore germination"/>
    <property type="evidence" value="ECO:0007669"/>
    <property type="project" value="InterPro"/>
</dbReference>
<gene>
    <name evidence="9" type="ORF">HFZ78_13570</name>
</gene>
<accession>A0A6H1P266</accession>
<evidence type="ECO:0000256" key="8">
    <source>
        <dbReference type="SAM" id="Phobius"/>
    </source>
</evidence>
<dbReference type="GO" id="GO:0016020">
    <property type="term" value="C:membrane"/>
    <property type="evidence" value="ECO:0007669"/>
    <property type="project" value="UniProtKB-SubCell"/>
</dbReference>
<name>A0A6H1P266_PRIMG</name>
<feature type="transmembrane region" description="Helical" evidence="8">
    <location>
        <begin position="53"/>
        <end position="74"/>
    </location>
</feature>
<dbReference type="InterPro" id="IPR004761">
    <property type="entry name" value="Spore_GerAB"/>
</dbReference>
<keyword evidence="6 8" id="KW-1133">Transmembrane helix</keyword>
<proteinExistence type="inferred from homology"/>
<organism evidence="9 10">
    <name type="scientific">Priestia megaterium</name>
    <name type="common">Bacillus megaterium</name>
    <dbReference type="NCBI Taxonomy" id="1404"/>
    <lineage>
        <taxon>Bacteria</taxon>
        <taxon>Bacillati</taxon>
        <taxon>Bacillota</taxon>
        <taxon>Bacilli</taxon>
        <taxon>Bacillales</taxon>
        <taxon>Bacillaceae</taxon>
        <taxon>Priestia</taxon>
    </lineage>
</organism>
<reference evidence="9 10" key="1">
    <citation type="submission" date="2020-04" db="EMBL/GenBank/DDBJ databases">
        <title>Genome-Wide Identification of 5-Methylcytosine Sites in Bacterial Genomes By High-Throughput Sequencing of MspJI Restriction Fragments.</title>
        <authorList>
            <person name="Wu V."/>
        </authorList>
    </citation>
    <scope>NUCLEOTIDE SEQUENCE [LARGE SCALE GENOMIC DNA]</scope>
    <source>
        <strain evidence="9 10">S2</strain>
    </source>
</reference>
<feature type="transmembrane region" description="Helical" evidence="8">
    <location>
        <begin position="95"/>
        <end position="113"/>
    </location>
</feature>
<dbReference type="PANTHER" id="PTHR34975">
    <property type="entry name" value="SPORE GERMINATION PROTEIN A2"/>
    <property type="match status" value="1"/>
</dbReference>
<feature type="transmembrane region" description="Helical" evidence="8">
    <location>
        <begin position="208"/>
        <end position="226"/>
    </location>
</feature>
<feature type="transmembrane region" description="Helical" evidence="8">
    <location>
        <begin position="119"/>
        <end position="145"/>
    </location>
</feature>
<keyword evidence="5 8" id="KW-0812">Transmembrane</keyword>
<evidence type="ECO:0000256" key="7">
    <source>
        <dbReference type="ARBA" id="ARBA00023136"/>
    </source>
</evidence>
<keyword evidence="4" id="KW-0309">Germination</keyword>
<feature type="transmembrane region" description="Helical" evidence="8">
    <location>
        <begin position="238"/>
        <end position="259"/>
    </location>
</feature>
<evidence type="ECO:0000256" key="3">
    <source>
        <dbReference type="ARBA" id="ARBA00022448"/>
    </source>
</evidence>
<feature type="transmembrane region" description="Helical" evidence="8">
    <location>
        <begin position="152"/>
        <end position="168"/>
    </location>
</feature>
<comment type="subcellular location">
    <subcellularLocation>
        <location evidence="1">Membrane</location>
        <topology evidence="1">Multi-pass membrane protein</topology>
    </subcellularLocation>
</comment>
<reference evidence="9 10" key="2">
    <citation type="submission" date="2020-04" db="EMBL/GenBank/DDBJ databases">
        <authorList>
            <person name="Fomenkov A."/>
            <person name="Anton B.P."/>
            <person name="Roberts R.J."/>
        </authorList>
    </citation>
    <scope>NUCLEOTIDE SEQUENCE [LARGE SCALE GENOMIC DNA]</scope>
    <source>
        <strain evidence="9 10">S2</strain>
    </source>
</reference>